<dbReference type="eggNOG" id="COG4903">
    <property type="taxonomic scope" value="Bacteria"/>
</dbReference>
<dbReference type="HOGENOM" id="CLU_107920_1_0_9"/>
<gene>
    <name evidence="1" type="ordered locus">Bcell_3894</name>
</gene>
<protein>
    <submittedName>
        <fullName evidence="1">ComK family protein</fullName>
    </submittedName>
</protein>
<dbReference type="Proteomes" id="UP000001401">
    <property type="component" value="Chromosome"/>
</dbReference>
<dbReference type="RefSeq" id="WP_013490463.1">
    <property type="nucleotide sequence ID" value="NC_014829.1"/>
</dbReference>
<sequence>MNEQRITVQDNYVVTEKTIALVPAAHIDYQTVAFERNSIIYVKQRPLQIIEKACLQGGATYAGRRQAAIHATSLKKKVPIAINTHKNIYAFPTQSPSQFDCSWIFYSHILSFTPIPKIPNKCTLTFKNTKQLTLAVSPKVIEKQMHRTAFIILLFSQHLIDFAKAENDIRQQG</sequence>
<dbReference type="OrthoDB" id="2417337at2"/>
<proteinExistence type="predicted"/>
<dbReference type="AlphaFoldDB" id="E6TVK5"/>
<dbReference type="EMBL" id="CP002394">
    <property type="protein sequence ID" value="ADU32133.1"/>
    <property type="molecule type" value="Genomic_DNA"/>
</dbReference>
<dbReference type="GO" id="GO:0030420">
    <property type="term" value="P:establishment of competence for transformation"/>
    <property type="evidence" value="ECO:0007669"/>
    <property type="project" value="InterPro"/>
</dbReference>
<evidence type="ECO:0000313" key="1">
    <source>
        <dbReference type="EMBL" id="ADU32133.1"/>
    </source>
</evidence>
<evidence type="ECO:0000313" key="2">
    <source>
        <dbReference type="Proteomes" id="UP000001401"/>
    </source>
</evidence>
<dbReference type="Pfam" id="PF06338">
    <property type="entry name" value="ComK"/>
    <property type="match status" value="1"/>
</dbReference>
<dbReference type="InterPro" id="IPR010461">
    <property type="entry name" value="ComK"/>
</dbReference>
<reference evidence="1" key="1">
    <citation type="submission" date="2010-12" db="EMBL/GenBank/DDBJ databases">
        <title>Complete sequence of Bacillus cellulosilyticus DSM 2522.</title>
        <authorList>
            <consortium name="US DOE Joint Genome Institute"/>
            <person name="Lucas S."/>
            <person name="Copeland A."/>
            <person name="Lapidus A."/>
            <person name="Cheng J.-F."/>
            <person name="Bruce D."/>
            <person name="Goodwin L."/>
            <person name="Pitluck S."/>
            <person name="Chertkov O."/>
            <person name="Detter J.C."/>
            <person name="Han C."/>
            <person name="Tapia R."/>
            <person name="Land M."/>
            <person name="Hauser L."/>
            <person name="Jeffries C."/>
            <person name="Kyrpides N."/>
            <person name="Ivanova N."/>
            <person name="Mikhailova N."/>
            <person name="Brumm P."/>
            <person name="Mead D."/>
            <person name="Woyke T."/>
        </authorList>
    </citation>
    <scope>NUCLEOTIDE SEQUENCE [LARGE SCALE GENOMIC DNA]</scope>
    <source>
        <strain evidence="1">DSM 2522</strain>
    </source>
</reference>
<organism evidence="1 2">
    <name type="scientific">Evansella cellulosilytica (strain ATCC 21833 / DSM 2522 / FERM P-1141 / JCM 9156 / N-4)</name>
    <name type="common">Bacillus cellulosilyticus</name>
    <dbReference type="NCBI Taxonomy" id="649639"/>
    <lineage>
        <taxon>Bacteria</taxon>
        <taxon>Bacillati</taxon>
        <taxon>Bacillota</taxon>
        <taxon>Bacilli</taxon>
        <taxon>Bacillales</taxon>
        <taxon>Bacillaceae</taxon>
        <taxon>Evansella</taxon>
    </lineage>
</organism>
<keyword evidence="2" id="KW-1185">Reference proteome</keyword>
<dbReference type="STRING" id="649639.Bcell_3894"/>
<accession>E6TVK5</accession>
<dbReference type="KEGG" id="bco:Bcell_3894"/>
<name>E6TVK5_EVAC2</name>